<gene>
    <name evidence="2" type="ORF">EYC80_010003</name>
</gene>
<evidence type="ECO:0000313" key="3">
    <source>
        <dbReference type="Proteomes" id="UP000326757"/>
    </source>
</evidence>
<evidence type="ECO:0000313" key="2">
    <source>
        <dbReference type="EMBL" id="KAB8291320.1"/>
    </source>
</evidence>
<comment type="caution">
    <text evidence="2">The sequence shown here is derived from an EMBL/GenBank/DDBJ whole genome shotgun (WGS) entry which is preliminary data.</text>
</comment>
<feature type="signal peptide" evidence="1">
    <location>
        <begin position="1"/>
        <end position="16"/>
    </location>
</feature>
<organism evidence="2 3">
    <name type="scientific">Monilinia laxa</name>
    <name type="common">Brown rot fungus</name>
    <name type="synonym">Sclerotinia laxa</name>
    <dbReference type="NCBI Taxonomy" id="61186"/>
    <lineage>
        <taxon>Eukaryota</taxon>
        <taxon>Fungi</taxon>
        <taxon>Dikarya</taxon>
        <taxon>Ascomycota</taxon>
        <taxon>Pezizomycotina</taxon>
        <taxon>Leotiomycetes</taxon>
        <taxon>Helotiales</taxon>
        <taxon>Sclerotiniaceae</taxon>
        <taxon>Monilinia</taxon>
    </lineage>
</organism>
<reference evidence="2 3" key="1">
    <citation type="submission" date="2019-06" db="EMBL/GenBank/DDBJ databases">
        <title>Genome Sequence of the Brown Rot Fungal Pathogen Monilinia laxa.</title>
        <authorList>
            <person name="De Miccolis Angelini R.M."/>
            <person name="Landi L."/>
            <person name="Abate D."/>
            <person name="Pollastro S."/>
            <person name="Romanazzi G."/>
            <person name="Faretra F."/>
        </authorList>
    </citation>
    <scope>NUCLEOTIDE SEQUENCE [LARGE SCALE GENOMIC DNA]</scope>
    <source>
        <strain evidence="2 3">Mlax316</strain>
    </source>
</reference>
<keyword evidence="1" id="KW-0732">Signal</keyword>
<name>A0A5N6JT48_MONLA</name>
<dbReference type="Proteomes" id="UP000326757">
    <property type="component" value="Unassembled WGS sequence"/>
</dbReference>
<accession>A0A5N6JT48</accession>
<sequence>MLIKIFSISLTSFLKSFVVVSWLHHLQRRHVEQHIISHNAKNPFGTGGCVPDPFLYSCLSRFLDHYTRNRF</sequence>
<keyword evidence="3" id="KW-1185">Reference proteome</keyword>
<protein>
    <recommendedName>
        <fullName evidence="4">LAGLIDADG endonuclease</fullName>
    </recommendedName>
</protein>
<feature type="chain" id="PRO_5025035520" description="LAGLIDADG endonuclease" evidence="1">
    <location>
        <begin position="17"/>
        <end position="71"/>
    </location>
</feature>
<evidence type="ECO:0000256" key="1">
    <source>
        <dbReference type="SAM" id="SignalP"/>
    </source>
</evidence>
<evidence type="ECO:0008006" key="4">
    <source>
        <dbReference type="Google" id="ProtNLM"/>
    </source>
</evidence>
<proteinExistence type="predicted"/>
<dbReference type="AlphaFoldDB" id="A0A5N6JT48"/>
<dbReference type="EMBL" id="VIGI01000015">
    <property type="protein sequence ID" value="KAB8291320.1"/>
    <property type="molecule type" value="Genomic_DNA"/>
</dbReference>